<dbReference type="RefSeq" id="WP_165760115.1">
    <property type="nucleotide sequence ID" value="NZ_LWBP01000001.1"/>
</dbReference>
<dbReference type="EMBL" id="LWBP01000001">
    <property type="protein sequence ID" value="OQP68681.1"/>
    <property type="molecule type" value="Genomic_DNA"/>
</dbReference>
<dbReference type="Gene3D" id="3.50.50.60">
    <property type="entry name" value="FAD/NAD(P)-binding domain"/>
    <property type="match status" value="1"/>
</dbReference>
<feature type="domain" description="FAD dependent oxidoreductase" evidence="1">
    <location>
        <begin position="30"/>
        <end position="383"/>
    </location>
</feature>
<reference evidence="3" key="1">
    <citation type="submission" date="2016-04" db="EMBL/GenBank/DDBJ databases">
        <authorList>
            <person name="Chen L."/>
            <person name="Zhuang W."/>
            <person name="Wang G."/>
        </authorList>
    </citation>
    <scope>NUCLEOTIDE SEQUENCE [LARGE SCALE GENOMIC DNA]</scope>
    <source>
        <strain evidence="3">208</strain>
    </source>
</reference>
<dbReference type="Gene3D" id="3.30.9.10">
    <property type="entry name" value="D-Amino Acid Oxidase, subunit A, domain 2"/>
    <property type="match status" value="1"/>
</dbReference>
<organism evidence="2 3">
    <name type="scientific">Niastella populi</name>
    <dbReference type="NCBI Taxonomy" id="550983"/>
    <lineage>
        <taxon>Bacteria</taxon>
        <taxon>Pseudomonadati</taxon>
        <taxon>Bacteroidota</taxon>
        <taxon>Chitinophagia</taxon>
        <taxon>Chitinophagales</taxon>
        <taxon>Chitinophagaceae</taxon>
        <taxon>Niastella</taxon>
    </lineage>
</organism>
<sequence>MDLRSDYPFWLLDKGIIHSYPSLQHDIKTDVVIMGAGISGALTAWYLCHAGFKTLIVDKRHVGMGSTAASTALLQYEIDTPLGELIGKRGEQDAVRSYLLCLKAITDLEEICGNWEETAFTRRPSLQYASYKKDVSLLQKEYKLRKQYGIAVNYLDKAALSNKFGFEKEAAILSRDAAEVKAYSLTHALLHRSRPMGLEIYDHTKISNFSENRNGVELLTESGKKIKARKLVIACGYESARYIPQKIQSLQSTYAIISEPATSNHHWHQNALIWETARPYLYLRTTDDNRILIGGKDDDFSDPQKRDKALPVKAKALEAAFKKLFPHIPFRIDFKWAGIFASTKDGLPYIGNLPGKPHTYFALGLGGNGITFSILAAQIITRLALGLHDDDARLFGFNR</sequence>
<comment type="caution">
    <text evidence="2">The sequence shown here is derived from an EMBL/GenBank/DDBJ whole genome shotgun (WGS) entry which is preliminary data.</text>
</comment>
<dbReference type="STRING" id="550983.A4R26_01805"/>
<keyword evidence="3" id="KW-1185">Reference proteome</keyword>
<name>A0A1V9GDD1_9BACT</name>
<protein>
    <recommendedName>
        <fullName evidence="1">FAD dependent oxidoreductase domain-containing protein</fullName>
    </recommendedName>
</protein>
<dbReference type="Proteomes" id="UP000192276">
    <property type="component" value="Unassembled WGS sequence"/>
</dbReference>
<gene>
    <name evidence="2" type="ORF">A4R26_01805</name>
</gene>
<dbReference type="InterPro" id="IPR036188">
    <property type="entry name" value="FAD/NAD-bd_sf"/>
</dbReference>
<dbReference type="Pfam" id="PF01266">
    <property type="entry name" value="DAO"/>
    <property type="match status" value="1"/>
</dbReference>
<evidence type="ECO:0000313" key="2">
    <source>
        <dbReference type="EMBL" id="OQP68681.1"/>
    </source>
</evidence>
<proteinExistence type="predicted"/>
<dbReference type="InterPro" id="IPR006076">
    <property type="entry name" value="FAD-dep_OxRdtase"/>
</dbReference>
<evidence type="ECO:0000259" key="1">
    <source>
        <dbReference type="Pfam" id="PF01266"/>
    </source>
</evidence>
<dbReference type="PANTHER" id="PTHR13847:SF201">
    <property type="entry name" value="PUTATIBE OXIDOREDUCTASE"/>
    <property type="match status" value="1"/>
</dbReference>
<evidence type="ECO:0000313" key="3">
    <source>
        <dbReference type="Proteomes" id="UP000192276"/>
    </source>
</evidence>
<dbReference type="PANTHER" id="PTHR13847">
    <property type="entry name" value="SARCOSINE DEHYDROGENASE-RELATED"/>
    <property type="match status" value="1"/>
</dbReference>
<dbReference type="AlphaFoldDB" id="A0A1V9GDD1"/>
<dbReference type="GO" id="GO:0005737">
    <property type="term" value="C:cytoplasm"/>
    <property type="evidence" value="ECO:0007669"/>
    <property type="project" value="TreeGrafter"/>
</dbReference>
<accession>A0A1V9GDD1</accession>
<dbReference type="SUPFAM" id="SSF51905">
    <property type="entry name" value="FAD/NAD(P)-binding domain"/>
    <property type="match status" value="1"/>
</dbReference>